<dbReference type="InterPro" id="IPR027417">
    <property type="entry name" value="P-loop_NTPase"/>
</dbReference>
<reference evidence="13 14" key="1">
    <citation type="submission" date="2018-06" db="EMBL/GenBank/DDBJ databases">
        <authorList>
            <consortium name="Pathogen Informatics"/>
            <person name="Doyle S."/>
        </authorList>
    </citation>
    <scope>NUCLEOTIDE SEQUENCE [LARGE SCALE GENOMIC DNA]</scope>
    <source>
        <strain evidence="13 14">NCTC12264</strain>
    </source>
</reference>
<keyword evidence="4" id="KW-0547">Nucleotide-binding</keyword>
<organism evidence="13 14">
    <name type="scientific">Campylobacter upsaliensis</name>
    <dbReference type="NCBI Taxonomy" id="28080"/>
    <lineage>
        <taxon>Bacteria</taxon>
        <taxon>Pseudomonadati</taxon>
        <taxon>Campylobacterota</taxon>
        <taxon>Epsilonproteobacteria</taxon>
        <taxon>Campylobacterales</taxon>
        <taxon>Campylobacteraceae</taxon>
        <taxon>Campylobacter</taxon>
    </lineage>
</organism>
<dbReference type="EMBL" id="UFUZ01000003">
    <property type="protein sequence ID" value="SUX41177.1"/>
    <property type="molecule type" value="Genomic_DNA"/>
</dbReference>
<keyword evidence="7" id="KW-0843">Virulence</keyword>
<name>A0A381F3V5_CAMUP</name>
<sequence>MQAIPLFKGLTRPPMIFGVPIVPLFVAMGAIFLISFYTQNIFMTILSVPVYFVMKQMAKKDDFIFHLLFLKMKFFTNPFSKKFHNVKTYSANHYNHKQNSKNFIPKLSLFHLNAEPNFEKLIPFSSIIDEGVVITKDYLFVATYEIEGISFETKSDEELDFKNEALNMLFKSFANESVSFYFHNIRHKIEKSLQSNFTNSYLKELDEKYYEIFKDGALYKNSLFLSIVYNPISKLEKQSFKKLSLMNKSKELKNYLQKFKELILRLEANLNSFEAKRLCEYEENGNLFSKQLEFYNYLLGGKFSKVRLLKSPIYEYLTGNLNSIYFNYDMAQLNYNDENKKFVRAVEIKDYSSEVHAGILNVLMYLDIEYTITQSFQTLARIDAKSALDKQRKQLIASEDDAISQVEQLDFALDSLAGGELSFGKYHFEMLIYGDTPKKCKDNANTVITKLNELGFMASIANVALPSAYFSTLPCNFSLRPRVNLLSSLNYSALIALHNFNRGKKNKNCWGEAVSMLKTRSKSPYYLNFHQSGGKNKDDFGEFLLANTLILGQSSGGKTVFMNFSFNQMLKYADKNTFPNDLPDEKKQFTAVYLDKDKGALGNILCAGGRYISIENGKPTGFNPFMVESTPENIRALKNIITLCVTRKGEILNTKEEKKLSDAVDFIMTQFEVQERKYPISLLLENLTEDVNDDNSLKSRLLAFKQGKQFGWVFDNEFDNLDFPDSINVFGIDGTEFLDDSDINGILSYFILWRVMNLADGRRLVIDIDEAWKWLENDIVANEVKNKFKTIRKQNGFLRLATQSVEDFLKLPIAKTIIEQSATKIFLPNPQAREEDYVGGLNLSFDEYEIIKNFQPENRNLLVKRQDESVIANFNLSSLGKENLMILSTGTAFIDTIETIFKQENKSLDEKIAELKKFYKEQK</sequence>
<dbReference type="InterPro" id="IPR051162">
    <property type="entry name" value="T4SS_component"/>
</dbReference>
<evidence type="ECO:0000256" key="9">
    <source>
        <dbReference type="SAM" id="Coils"/>
    </source>
</evidence>
<evidence type="ECO:0000256" key="10">
    <source>
        <dbReference type="SAM" id="Phobius"/>
    </source>
</evidence>
<dbReference type="AlphaFoldDB" id="A0A381F3V5"/>
<dbReference type="NCBIfam" id="TIGR00929">
    <property type="entry name" value="VirB4_CagE"/>
    <property type="match status" value="1"/>
</dbReference>
<dbReference type="GO" id="GO:0005524">
    <property type="term" value="F:ATP binding"/>
    <property type="evidence" value="ECO:0007669"/>
    <property type="project" value="UniProtKB-KW"/>
</dbReference>
<evidence type="ECO:0000256" key="4">
    <source>
        <dbReference type="ARBA" id="ARBA00022741"/>
    </source>
</evidence>
<evidence type="ECO:0000259" key="11">
    <source>
        <dbReference type="Pfam" id="PF03135"/>
    </source>
</evidence>
<evidence type="ECO:0000256" key="2">
    <source>
        <dbReference type="ARBA" id="ARBA00006512"/>
    </source>
</evidence>
<dbReference type="InterPro" id="IPR043964">
    <property type="entry name" value="P-loop_TraG"/>
</dbReference>
<feature type="domain" description="TraG P-loop" evidence="12">
    <location>
        <begin position="546"/>
        <end position="828"/>
    </location>
</feature>
<comment type="subcellular location">
    <subcellularLocation>
        <location evidence="1">Membrane</location>
    </subcellularLocation>
</comment>
<evidence type="ECO:0000256" key="8">
    <source>
        <dbReference type="ARBA" id="ARBA00023136"/>
    </source>
</evidence>
<dbReference type="RefSeq" id="WP_115631437.1">
    <property type="nucleotide sequence ID" value="NZ_UFUZ01000003.1"/>
</dbReference>
<keyword evidence="8 10" id="KW-0472">Membrane</keyword>
<dbReference type="GO" id="GO:0016020">
    <property type="term" value="C:membrane"/>
    <property type="evidence" value="ECO:0007669"/>
    <property type="project" value="UniProtKB-SubCell"/>
</dbReference>
<feature type="transmembrane region" description="Helical" evidence="10">
    <location>
        <begin position="16"/>
        <end position="37"/>
    </location>
</feature>
<keyword evidence="5" id="KW-0067">ATP-binding</keyword>
<evidence type="ECO:0000256" key="1">
    <source>
        <dbReference type="ARBA" id="ARBA00004370"/>
    </source>
</evidence>
<keyword evidence="9" id="KW-0175">Coiled coil</keyword>
<keyword evidence="6 10" id="KW-1133">Transmembrane helix</keyword>
<evidence type="ECO:0000259" key="12">
    <source>
        <dbReference type="Pfam" id="PF19044"/>
    </source>
</evidence>
<evidence type="ECO:0000256" key="5">
    <source>
        <dbReference type="ARBA" id="ARBA00022840"/>
    </source>
</evidence>
<feature type="domain" description="CagE TrbE VirB component of type IV transporter system central" evidence="11">
    <location>
        <begin position="277"/>
        <end position="482"/>
    </location>
</feature>
<evidence type="ECO:0000256" key="7">
    <source>
        <dbReference type="ARBA" id="ARBA00023026"/>
    </source>
</evidence>
<dbReference type="PANTHER" id="PTHR30121:SF12">
    <property type="entry name" value="TYPE IV SECRETION SYSTEM PROTEIN CAGE"/>
    <property type="match status" value="1"/>
</dbReference>
<dbReference type="Proteomes" id="UP000254161">
    <property type="component" value="Unassembled WGS sequence"/>
</dbReference>
<dbReference type="Pfam" id="PF19044">
    <property type="entry name" value="P-loop_TraG"/>
    <property type="match status" value="1"/>
</dbReference>
<dbReference type="PANTHER" id="PTHR30121">
    <property type="entry name" value="UNCHARACTERIZED PROTEIN YJGR-RELATED"/>
    <property type="match status" value="1"/>
</dbReference>
<feature type="coiled-coil region" evidence="9">
    <location>
        <begin position="249"/>
        <end position="276"/>
    </location>
</feature>
<evidence type="ECO:0000313" key="14">
    <source>
        <dbReference type="Proteomes" id="UP000254161"/>
    </source>
</evidence>
<dbReference type="InterPro" id="IPR007792">
    <property type="entry name" value="T4SS_VirB3/TrbD/AvhB"/>
</dbReference>
<dbReference type="Gene3D" id="3.40.50.300">
    <property type="entry name" value="P-loop containing nucleotide triphosphate hydrolases"/>
    <property type="match status" value="1"/>
</dbReference>
<gene>
    <name evidence="13" type="primary">ptlC</name>
    <name evidence="13" type="ORF">NCTC12264_01995</name>
</gene>
<dbReference type="Pfam" id="PF03135">
    <property type="entry name" value="CagE_TrbE_VirB"/>
    <property type="match status" value="1"/>
</dbReference>
<proteinExistence type="inferred from homology"/>
<dbReference type="InterPro" id="IPR004346">
    <property type="entry name" value="CagE_TrbE_VirB"/>
</dbReference>
<dbReference type="SUPFAM" id="SSF52540">
    <property type="entry name" value="P-loop containing nucleoside triphosphate hydrolases"/>
    <property type="match status" value="1"/>
</dbReference>
<dbReference type="InterPro" id="IPR018145">
    <property type="entry name" value="CagE_TrbE_VirB_cntrl_dom"/>
</dbReference>
<keyword evidence="3 10" id="KW-0812">Transmembrane</keyword>
<dbReference type="Pfam" id="PF05101">
    <property type="entry name" value="VirB3"/>
    <property type="match status" value="1"/>
</dbReference>
<evidence type="ECO:0000313" key="13">
    <source>
        <dbReference type="EMBL" id="SUX41177.1"/>
    </source>
</evidence>
<protein>
    <submittedName>
        <fullName evidence="13">Type IV secretion system protein VirB4, putative</fullName>
    </submittedName>
</protein>
<dbReference type="Gene3D" id="1.10.8.730">
    <property type="match status" value="1"/>
</dbReference>
<evidence type="ECO:0000256" key="3">
    <source>
        <dbReference type="ARBA" id="ARBA00022692"/>
    </source>
</evidence>
<comment type="similarity">
    <text evidence="2">Belongs to the TrbE/VirB4 family.</text>
</comment>
<evidence type="ECO:0000256" key="6">
    <source>
        <dbReference type="ARBA" id="ARBA00022989"/>
    </source>
</evidence>
<accession>A0A381F3V5</accession>